<keyword evidence="3" id="KW-1185">Reference proteome</keyword>
<organism evidence="2 3">
    <name type="scientific">Porites lobata</name>
    <dbReference type="NCBI Taxonomy" id="104759"/>
    <lineage>
        <taxon>Eukaryota</taxon>
        <taxon>Metazoa</taxon>
        <taxon>Cnidaria</taxon>
        <taxon>Anthozoa</taxon>
        <taxon>Hexacorallia</taxon>
        <taxon>Scleractinia</taxon>
        <taxon>Fungiina</taxon>
        <taxon>Poritidae</taxon>
        <taxon>Porites</taxon>
    </lineage>
</organism>
<sequence length="175" mass="20389">MDTAGTSGNYSMKWSEEHDLMLCREVLVMEPFKHPKQSREREEIRGEIAQNLNGLSVPKFTVRKRSVRDRLTLLLRKYKEKVRNEEQGSGMKCDEETELGIALFEIIEKEQAADLERKENTNTLTKKHENDKASAEESRLKPWSAWAKQKRGMLIHVMKLSNQKAEEVPLKLCKF</sequence>
<evidence type="ECO:0000313" key="2">
    <source>
        <dbReference type="EMBL" id="CAH3167326.1"/>
    </source>
</evidence>
<comment type="caution">
    <text evidence="2">The sequence shown here is derived from an EMBL/GenBank/DDBJ whole genome shotgun (WGS) entry which is preliminary data.</text>
</comment>
<dbReference type="PANTHER" id="PTHR33309">
    <property type="entry name" value="KERATIN, ULTRA HIGH-SULFUR MATRIX PROTEIN-LIKE"/>
    <property type="match status" value="1"/>
</dbReference>
<dbReference type="PANTHER" id="PTHR33309:SF1">
    <property type="entry name" value="MYB_SANT-LIKE DNA-BINDING DOMAIN-CONTAINING PROTEIN"/>
    <property type="match status" value="1"/>
</dbReference>
<reference evidence="2 3" key="1">
    <citation type="submission" date="2022-05" db="EMBL/GenBank/DDBJ databases">
        <authorList>
            <consortium name="Genoscope - CEA"/>
            <person name="William W."/>
        </authorList>
    </citation>
    <scope>NUCLEOTIDE SEQUENCE [LARGE SCALE GENOMIC DNA]</scope>
</reference>
<name>A0ABN8QSL5_9CNID</name>
<gene>
    <name evidence="2" type="ORF">PLOB_00008595</name>
</gene>
<protein>
    <submittedName>
        <fullName evidence="2">Uncharacterized protein</fullName>
    </submittedName>
</protein>
<proteinExistence type="predicted"/>
<evidence type="ECO:0000256" key="1">
    <source>
        <dbReference type="SAM" id="MobiDB-lite"/>
    </source>
</evidence>
<dbReference type="EMBL" id="CALNXK010000140">
    <property type="protein sequence ID" value="CAH3167326.1"/>
    <property type="molecule type" value="Genomic_DNA"/>
</dbReference>
<feature type="region of interest" description="Disordered" evidence="1">
    <location>
        <begin position="117"/>
        <end position="140"/>
    </location>
</feature>
<dbReference type="Proteomes" id="UP001159405">
    <property type="component" value="Unassembled WGS sequence"/>
</dbReference>
<evidence type="ECO:0000313" key="3">
    <source>
        <dbReference type="Proteomes" id="UP001159405"/>
    </source>
</evidence>
<accession>A0ABN8QSL5</accession>